<dbReference type="HOGENOM" id="CLU_766159_0_0_1"/>
<dbReference type="GeneID" id="7829147"/>
<dbReference type="Proteomes" id="UP000009168">
    <property type="component" value="Unassembled WGS sequence"/>
</dbReference>
<feature type="transmembrane region" description="Helical" evidence="1">
    <location>
        <begin position="329"/>
        <end position="349"/>
    </location>
</feature>
<name>Q23D28_TETTS</name>
<evidence type="ECO:0000256" key="1">
    <source>
        <dbReference type="SAM" id="Phobius"/>
    </source>
</evidence>
<keyword evidence="1 2" id="KW-0812">Transmembrane</keyword>
<gene>
    <name evidence="2" type="ORF">TTHERM_00050620</name>
</gene>
<proteinExistence type="predicted"/>
<dbReference type="KEGG" id="tet:TTHERM_00050620"/>
<keyword evidence="1" id="KW-0472">Membrane</keyword>
<sequence>MLGIKEKIQDSKKDGDVITCNNIRIYVSKQKPKQFDGLLYALMKAFENLKIEFELNVIDSRDAFGYQLPILRLENRIIQRQSFLDTIRVIYLHSDDDNQGEEKNSRVSNFIDICQKLDQISTYFQYFDDETEYLYRDAYKWIVHPIKKLAYRWKMRVFSHFFEEKGLLNKSNVLNDTIIILNKLIEMFEQNKFKSFSQGSYHGKSSCGLDICDILITGIFSQIKLNLSQKCDLTKLIEQEKFMKIRDFCASFFEANQPKILNQLQQGGDDNNSCQYVLKQVGCFRSQHESEQSNVNVCLFYETSNHHEVQEAREAANQQPLSAKKIKKMMINNISINSISLLLMFVVLLKNAPRQAQQMTTQ</sequence>
<reference evidence="3" key="1">
    <citation type="journal article" date="2006" name="PLoS Biol.">
        <title>Macronuclear genome sequence of the ciliate Tetrahymena thermophila, a model eukaryote.</title>
        <authorList>
            <person name="Eisen J.A."/>
            <person name="Coyne R.S."/>
            <person name="Wu M."/>
            <person name="Wu D."/>
            <person name="Thiagarajan M."/>
            <person name="Wortman J.R."/>
            <person name="Badger J.H."/>
            <person name="Ren Q."/>
            <person name="Amedeo P."/>
            <person name="Jones K.M."/>
            <person name="Tallon L.J."/>
            <person name="Delcher A.L."/>
            <person name="Salzberg S.L."/>
            <person name="Silva J.C."/>
            <person name="Haas B.J."/>
            <person name="Majoros W.H."/>
            <person name="Farzad M."/>
            <person name="Carlton J.M."/>
            <person name="Smith R.K. Jr."/>
            <person name="Garg J."/>
            <person name="Pearlman R.E."/>
            <person name="Karrer K.M."/>
            <person name="Sun L."/>
            <person name="Manning G."/>
            <person name="Elde N.C."/>
            <person name="Turkewitz A.P."/>
            <person name="Asai D.J."/>
            <person name="Wilkes D.E."/>
            <person name="Wang Y."/>
            <person name="Cai H."/>
            <person name="Collins K."/>
            <person name="Stewart B.A."/>
            <person name="Lee S.R."/>
            <person name="Wilamowska K."/>
            <person name="Weinberg Z."/>
            <person name="Ruzzo W.L."/>
            <person name="Wloga D."/>
            <person name="Gaertig J."/>
            <person name="Frankel J."/>
            <person name="Tsao C.-C."/>
            <person name="Gorovsky M.A."/>
            <person name="Keeling P.J."/>
            <person name="Waller R.F."/>
            <person name="Patron N.J."/>
            <person name="Cherry J.M."/>
            <person name="Stover N.A."/>
            <person name="Krieger C.J."/>
            <person name="del Toro C."/>
            <person name="Ryder H.F."/>
            <person name="Williamson S.C."/>
            <person name="Barbeau R.A."/>
            <person name="Hamilton E.P."/>
            <person name="Orias E."/>
        </authorList>
    </citation>
    <scope>NUCLEOTIDE SEQUENCE [LARGE SCALE GENOMIC DNA]</scope>
    <source>
        <strain evidence="3">SB210</strain>
    </source>
</reference>
<evidence type="ECO:0000313" key="2">
    <source>
        <dbReference type="EMBL" id="EAR94377.1"/>
    </source>
</evidence>
<protein>
    <submittedName>
        <fullName evidence="2">Transmembrane protein, putative</fullName>
    </submittedName>
</protein>
<dbReference type="EMBL" id="GG662712">
    <property type="protein sequence ID" value="EAR94377.1"/>
    <property type="molecule type" value="Genomic_DNA"/>
</dbReference>
<keyword evidence="3" id="KW-1185">Reference proteome</keyword>
<dbReference type="InParanoid" id="Q23D28"/>
<dbReference type="RefSeq" id="XP_001014858.1">
    <property type="nucleotide sequence ID" value="XM_001014858.3"/>
</dbReference>
<evidence type="ECO:0000313" key="3">
    <source>
        <dbReference type="Proteomes" id="UP000009168"/>
    </source>
</evidence>
<organism evidence="2 3">
    <name type="scientific">Tetrahymena thermophila (strain SB210)</name>
    <dbReference type="NCBI Taxonomy" id="312017"/>
    <lineage>
        <taxon>Eukaryota</taxon>
        <taxon>Sar</taxon>
        <taxon>Alveolata</taxon>
        <taxon>Ciliophora</taxon>
        <taxon>Intramacronucleata</taxon>
        <taxon>Oligohymenophorea</taxon>
        <taxon>Hymenostomatida</taxon>
        <taxon>Tetrahymenina</taxon>
        <taxon>Tetrahymenidae</taxon>
        <taxon>Tetrahymena</taxon>
    </lineage>
</organism>
<dbReference type="AlphaFoldDB" id="Q23D28"/>
<accession>Q23D28</accession>
<keyword evidence="1" id="KW-1133">Transmembrane helix</keyword>